<evidence type="ECO:0000313" key="2">
    <source>
        <dbReference type="EMBL" id="KTC84866.1"/>
    </source>
</evidence>
<evidence type="ECO:0000256" key="1">
    <source>
        <dbReference type="SAM" id="MobiDB-lite"/>
    </source>
</evidence>
<organism evidence="2 3">
    <name type="scientific">Legionella brunensis</name>
    <dbReference type="NCBI Taxonomy" id="29422"/>
    <lineage>
        <taxon>Bacteria</taxon>
        <taxon>Pseudomonadati</taxon>
        <taxon>Pseudomonadota</taxon>
        <taxon>Gammaproteobacteria</taxon>
        <taxon>Legionellales</taxon>
        <taxon>Legionellaceae</taxon>
        <taxon>Legionella</taxon>
    </lineage>
</organism>
<dbReference type="OrthoDB" id="5651348at2"/>
<accession>A0A0W0SN91</accession>
<feature type="region of interest" description="Disordered" evidence="1">
    <location>
        <begin position="453"/>
        <end position="503"/>
    </location>
</feature>
<protein>
    <submittedName>
        <fullName evidence="2">Coiled coil domain-containing protein</fullName>
    </submittedName>
</protein>
<dbReference type="AlphaFoldDB" id="A0A0W0SN91"/>
<name>A0A0W0SN91_9GAMM</name>
<dbReference type="EMBL" id="LNXV01000008">
    <property type="protein sequence ID" value="KTC84866.1"/>
    <property type="molecule type" value="Genomic_DNA"/>
</dbReference>
<sequence length="503" mass="57605">MPGLFQRKFFRQFATTEELDKYFSQEKQEEFYKHFLKSVNLEKGLSGTEGFKTYEENRFRQLDDFLGFKEQVSGGKDKDGKDKDPVEKSLLEGPYWDKLRNKNDAHTAAVKRDVSNALKDTNDVLKNAKERFDKDVALINAELKKNPLEIDPRRLPGLLHAIKSEALEAVKTHHEKTKAEMETLLNNSSGDNPPGIKDELMASMELTDPAQYEKVKKEMLDCLEKSNEKQFKQFEDNFNQSIKDIVTESNKEKQRIAVVAAARTLQGKEFIELQNEINRLAKENNAQAPRGPLHVTRNKDTGSTNIRGVNPLDFEKWKTITGRDVTINKDGSLQMTLPKWGLGYYNSRHQNVDYDFQSMAELARACGHEEITIDVTYDSKLDKDGKEADEYGRRMYEACINAGFEPEKITVKVNGVERKLTDVVDKEGKKAPGLFDGEPERLQKTRNIAKALKEEREKDLKEPEPTDLAKFKDELNTLRNPPEPQPLPGLDETEDEAPQFQQQ</sequence>
<reference evidence="2 3" key="1">
    <citation type="submission" date="2015-11" db="EMBL/GenBank/DDBJ databases">
        <title>Genomic analysis of 38 Legionella species identifies large and diverse effector repertoires.</title>
        <authorList>
            <person name="Burstein D."/>
            <person name="Amaro F."/>
            <person name="Zusman T."/>
            <person name="Lifshitz Z."/>
            <person name="Cohen O."/>
            <person name="Gilbert J.A."/>
            <person name="Pupko T."/>
            <person name="Shuman H.A."/>
            <person name="Segal G."/>
        </authorList>
    </citation>
    <scope>NUCLEOTIDE SEQUENCE [LARGE SCALE GENOMIC DNA]</scope>
    <source>
        <strain evidence="2 3">ATCC 43878</strain>
    </source>
</reference>
<dbReference type="STRING" id="29422.Lbru_1081"/>
<dbReference type="PATRIC" id="fig|29422.6.peg.1137"/>
<gene>
    <name evidence="2" type="ORF">Lbru_1081</name>
</gene>
<dbReference type="Proteomes" id="UP000054742">
    <property type="component" value="Unassembled WGS sequence"/>
</dbReference>
<evidence type="ECO:0000313" key="3">
    <source>
        <dbReference type="Proteomes" id="UP000054742"/>
    </source>
</evidence>
<proteinExistence type="predicted"/>
<feature type="compositionally biased region" description="Basic and acidic residues" evidence="1">
    <location>
        <begin position="453"/>
        <end position="476"/>
    </location>
</feature>
<keyword evidence="3" id="KW-1185">Reference proteome</keyword>
<comment type="caution">
    <text evidence="2">The sequence shown here is derived from an EMBL/GenBank/DDBJ whole genome shotgun (WGS) entry which is preliminary data.</text>
</comment>
<dbReference type="RefSeq" id="WP_058441168.1">
    <property type="nucleotide sequence ID" value="NZ_CAAAHU010000016.1"/>
</dbReference>